<dbReference type="InterPro" id="IPR029064">
    <property type="entry name" value="Ribosomal_eL30-like_sf"/>
</dbReference>
<organism evidence="4 5">
    <name type="scientific">Caldibacillus debilis</name>
    <dbReference type="NCBI Taxonomy" id="301148"/>
    <lineage>
        <taxon>Bacteria</taxon>
        <taxon>Bacillati</taxon>
        <taxon>Bacillota</taxon>
        <taxon>Bacilli</taxon>
        <taxon>Bacillales</taxon>
        <taxon>Bacillaceae</taxon>
        <taxon>Caldibacillus</taxon>
    </lineage>
</organism>
<accession>A0A150M887</accession>
<keyword evidence="1 2" id="KW-0694">RNA-binding</keyword>
<dbReference type="HAMAP" id="MF_00574">
    <property type="entry name" value="Ribosomal_eL8_Bact"/>
    <property type="match status" value="1"/>
</dbReference>
<reference evidence="4 5" key="1">
    <citation type="submission" date="2016-01" db="EMBL/GenBank/DDBJ databases">
        <title>Draft Genome Sequences of Seven Thermophilic Sporeformers Isolated from Foods.</title>
        <authorList>
            <person name="Berendsen E.M."/>
            <person name="Wells-Bennik M.H."/>
            <person name="Krawcyk A.O."/>
            <person name="De Jong A."/>
            <person name="Holsappel S."/>
            <person name="Eijlander R.T."/>
            <person name="Kuipers O.P."/>
        </authorList>
    </citation>
    <scope>NUCLEOTIDE SEQUENCE [LARGE SCALE GENOMIC DNA]</scope>
    <source>
        <strain evidence="4 5">B4135</strain>
    </source>
</reference>
<evidence type="ECO:0000256" key="1">
    <source>
        <dbReference type="ARBA" id="ARBA00022884"/>
    </source>
</evidence>
<evidence type="ECO:0000313" key="5">
    <source>
        <dbReference type="Proteomes" id="UP000075683"/>
    </source>
</evidence>
<dbReference type="PRINTS" id="PR00884">
    <property type="entry name" value="RIBOSOMALHS6"/>
</dbReference>
<dbReference type="EMBL" id="LQYT01000030">
    <property type="protein sequence ID" value="KYD20728.1"/>
    <property type="molecule type" value="Genomic_DNA"/>
</dbReference>
<sequence length="82" mass="8457">MSYEKIKQAKKVVVGMKQTIKALNSGTATEVIVAADADSQILTKVKELAAEKGVPLTEVGSMKELGKAAGIDVGAATVAIIE</sequence>
<dbReference type="GO" id="GO:0003723">
    <property type="term" value="F:RNA binding"/>
    <property type="evidence" value="ECO:0007669"/>
    <property type="project" value="UniProtKB-UniRule"/>
</dbReference>
<dbReference type="NCBIfam" id="NF010125">
    <property type="entry name" value="PRK13602.1"/>
    <property type="match status" value="1"/>
</dbReference>
<dbReference type="Pfam" id="PF01248">
    <property type="entry name" value="Ribosomal_L7Ae"/>
    <property type="match status" value="1"/>
</dbReference>
<dbReference type="Gene3D" id="3.30.1330.30">
    <property type="match status" value="1"/>
</dbReference>
<dbReference type="RefSeq" id="WP_020155385.1">
    <property type="nucleotide sequence ID" value="NZ_JBAIZG010000070.1"/>
</dbReference>
<feature type="domain" description="Ribosomal protein eL8/eL30/eS12/Gadd45" evidence="3">
    <location>
        <begin position="5"/>
        <end position="81"/>
    </location>
</feature>
<comment type="caution">
    <text evidence="4">The sequence shown here is derived from an EMBL/GenBank/DDBJ whole genome shotgun (WGS) entry which is preliminary data.</text>
</comment>
<name>A0A150M887_9BACI</name>
<dbReference type="InterPro" id="IPR023460">
    <property type="entry name" value="RNA_bf_YbxF-like"/>
</dbReference>
<dbReference type="Proteomes" id="UP000075683">
    <property type="component" value="Unassembled WGS sequence"/>
</dbReference>
<dbReference type="OrthoDB" id="2353623at2"/>
<dbReference type="STRING" id="301148.B4135_0110"/>
<gene>
    <name evidence="4" type="ORF">B4135_0110</name>
</gene>
<comment type="similarity">
    <text evidence="2">Belongs to the eukaryotic ribosomal protein eL8 family.</text>
</comment>
<dbReference type="AlphaFoldDB" id="A0A150M887"/>
<protein>
    <recommendedName>
        <fullName evidence="2">RNA-binding protein B4135_0110</fullName>
    </recommendedName>
    <alternativeName>
        <fullName evidence="2">Ribosomal protein eL8-like</fullName>
    </alternativeName>
</protein>
<evidence type="ECO:0000313" key="4">
    <source>
        <dbReference type="EMBL" id="KYD20728.1"/>
    </source>
</evidence>
<dbReference type="InterPro" id="IPR004038">
    <property type="entry name" value="Ribosomal_eL8/eL30/eS12/Gad45"/>
</dbReference>
<evidence type="ECO:0000259" key="3">
    <source>
        <dbReference type="Pfam" id="PF01248"/>
    </source>
</evidence>
<dbReference type="SUPFAM" id="SSF55315">
    <property type="entry name" value="L30e-like"/>
    <property type="match status" value="1"/>
</dbReference>
<proteinExistence type="inferred from homology"/>
<evidence type="ECO:0000256" key="2">
    <source>
        <dbReference type="HAMAP-Rule" id="MF_00574"/>
    </source>
</evidence>